<gene>
    <name evidence="2" type="ORF">DFH08DRAFT_963877</name>
</gene>
<feature type="region of interest" description="Disordered" evidence="1">
    <location>
        <begin position="58"/>
        <end position="79"/>
    </location>
</feature>
<dbReference type="EMBL" id="JARIHO010000027">
    <property type="protein sequence ID" value="KAJ7339830.1"/>
    <property type="molecule type" value="Genomic_DNA"/>
</dbReference>
<comment type="caution">
    <text evidence="2">The sequence shown here is derived from an EMBL/GenBank/DDBJ whole genome shotgun (WGS) entry which is preliminary data.</text>
</comment>
<sequence>MSYLDSTANSECPASTCAPALHTRGDVGGGRQAAHGAALRKYNIINALILTLFPLAASVSPTRSPPSPPGPSSATSGGLIDSLGASAGSTALPVELVYDYPVAAGAANAVGQGAIWVLGYSLLGCEPNQRRRNV</sequence>
<reference evidence="2" key="1">
    <citation type="submission" date="2023-03" db="EMBL/GenBank/DDBJ databases">
        <title>Massive genome expansion in bonnet fungi (Mycena s.s.) driven by repeated elements and novel gene families across ecological guilds.</title>
        <authorList>
            <consortium name="Lawrence Berkeley National Laboratory"/>
            <person name="Harder C.B."/>
            <person name="Miyauchi S."/>
            <person name="Viragh M."/>
            <person name="Kuo A."/>
            <person name="Thoen E."/>
            <person name="Andreopoulos B."/>
            <person name="Lu D."/>
            <person name="Skrede I."/>
            <person name="Drula E."/>
            <person name="Henrissat B."/>
            <person name="Morin E."/>
            <person name="Kohler A."/>
            <person name="Barry K."/>
            <person name="LaButti K."/>
            <person name="Morin E."/>
            <person name="Salamov A."/>
            <person name="Lipzen A."/>
            <person name="Mereny Z."/>
            <person name="Hegedus B."/>
            <person name="Baldrian P."/>
            <person name="Stursova M."/>
            <person name="Weitz H."/>
            <person name="Taylor A."/>
            <person name="Grigoriev I.V."/>
            <person name="Nagy L.G."/>
            <person name="Martin F."/>
            <person name="Kauserud H."/>
        </authorList>
    </citation>
    <scope>NUCLEOTIDE SEQUENCE</scope>
    <source>
        <strain evidence="2">CBHHK002</strain>
    </source>
</reference>
<dbReference type="AlphaFoldDB" id="A0AAD7EMD7"/>
<evidence type="ECO:0000256" key="1">
    <source>
        <dbReference type="SAM" id="MobiDB-lite"/>
    </source>
</evidence>
<name>A0AAD7EMD7_9AGAR</name>
<dbReference type="Proteomes" id="UP001218218">
    <property type="component" value="Unassembled WGS sequence"/>
</dbReference>
<accession>A0AAD7EMD7</accession>
<protein>
    <submittedName>
        <fullName evidence="2">Uncharacterized protein</fullName>
    </submittedName>
</protein>
<evidence type="ECO:0000313" key="3">
    <source>
        <dbReference type="Proteomes" id="UP001218218"/>
    </source>
</evidence>
<keyword evidence="3" id="KW-1185">Reference proteome</keyword>
<proteinExistence type="predicted"/>
<organism evidence="2 3">
    <name type="scientific">Mycena albidolilacea</name>
    <dbReference type="NCBI Taxonomy" id="1033008"/>
    <lineage>
        <taxon>Eukaryota</taxon>
        <taxon>Fungi</taxon>
        <taxon>Dikarya</taxon>
        <taxon>Basidiomycota</taxon>
        <taxon>Agaricomycotina</taxon>
        <taxon>Agaricomycetes</taxon>
        <taxon>Agaricomycetidae</taxon>
        <taxon>Agaricales</taxon>
        <taxon>Marasmiineae</taxon>
        <taxon>Mycenaceae</taxon>
        <taxon>Mycena</taxon>
    </lineage>
</organism>
<evidence type="ECO:0000313" key="2">
    <source>
        <dbReference type="EMBL" id="KAJ7339830.1"/>
    </source>
</evidence>